<evidence type="ECO:0000256" key="1">
    <source>
        <dbReference type="SAM" id="Phobius"/>
    </source>
</evidence>
<sequence length="163" mass="15899">MTGLTGSSAMALGAGWSMSAAVVPHAQAQALIAAVLSAAGVFAARWSRVAVVCAVQGALLALALGEPTPVQAGVAGVGATVFVLAAHSAHMPGIVVTEAGLVLAVAAATAVAAVSVFLLPFEIAWLPLVAPIACLAVYAVVLAPYTRSRNGKGPHSPSASAAP</sequence>
<dbReference type="Proteomes" id="UP000198677">
    <property type="component" value="Unassembled WGS sequence"/>
</dbReference>
<keyword evidence="1" id="KW-0812">Transmembrane</keyword>
<feature type="transmembrane region" description="Helical" evidence="1">
    <location>
        <begin position="125"/>
        <end position="145"/>
    </location>
</feature>
<feature type="transmembrane region" description="Helical" evidence="1">
    <location>
        <begin position="70"/>
        <end position="87"/>
    </location>
</feature>
<feature type="transmembrane region" description="Helical" evidence="1">
    <location>
        <begin position="46"/>
        <end position="64"/>
    </location>
</feature>
<evidence type="ECO:0000313" key="3">
    <source>
        <dbReference type="Proteomes" id="UP000198677"/>
    </source>
</evidence>
<feature type="transmembrane region" description="Helical" evidence="1">
    <location>
        <begin position="20"/>
        <end position="39"/>
    </location>
</feature>
<accession>A0A1H7YCC0</accession>
<keyword evidence="3" id="KW-1185">Reference proteome</keyword>
<evidence type="ECO:0008006" key="4">
    <source>
        <dbReference type="Google" id="ProtNLM"/>
    </source>
</evidence>
<keyword evidence="1" id="KW-0472">Membrane</keyword>
<proteinExistence type="predicted"/>
<keyword evidence="1" id="KW-1133">Transmembrane helix</keyword>
<dbReference type="AlphaFoldDB" id="A0A1H7YCC0"/>
<protein>
    <recommendedName>
        <fullName evidence="4">Integral membrane protein</fullName>
    </recommendedName>
</protein>
<organism evidence="2 3">
    <name type="scientific">Rhodococcus maanshanensis</name>
    <dbReference type="NCBI Taxonomy" id="183556"/>
    <lineage>
        <taxon>Bacteria</taxon>
        <taxon>Bacillati</taxon>
        <taxon>Actinomycetota</taxon>
        <taxon>Actinomycetes</taxon>
        <taxon>Mycobacteriales</taxon>
        <taxon>Nocardiaceae</taxon>
        <taxon>Rhodococcus</taxon>
    </lineage>
</organism>
<reference evidence="3" key="1">
    <citation type="submission" date="2016-10" db="EMBL/GenBank/DDBJ databases">
        <authorList>
            <person name="Varghese N."/>
            <person name="Submissions S."/>
        </authorList>
    </citation>
    <scope>NUCLEOTIDE SEQUENCE [LARGE SCALE GENOMIC DNA]</scope>
    <source>
        <strain evidence="3">DSM 44675</strain>
    </source>
</reference>
<dbReference type="RefSeq" id="WP_072754093.1">
    <property type="nucleotide sequence ID" value="NZ_FOAW01000038.1"/>
</dbReference>
<dbReference type="EMBL" id="FOAW01000038">
    <property type="protein sequence ID" value="SEM42967.1"/>
    <property type="molecule type" value="Genomic_DNA"/>
</dbReference>
<gene>
    <name evidence="2" type="ORF">SAMN05444583_1389</name>
</gene>
<feature type="transmembrane region" description="Helical" evidence="1">
    <location>
        <begin position="99"/>
        <end position="119"/>
    </location>
</feature>
<dbReference type="OrthoDB" id="10012396at2"/>
<name>A0A1H7YCC0_9NOCA</name>
<evidence type="ECO:0000313" key="2">
    <source>
        <dbReference type="EMBL" id="SEM42967.1"/>
    </source>
</evidence>